<accession>A0A9Q3JQF0</accession>
<sequence length="169" mass="18549">MSSVKAPSHPFEITTISKILEESPIDLATGQLYANFNCDAAISCAGLNNDDPKDIRLNVSANTSRPYAFVARNIYSMKLRLVKSASGGTFTGYYVQNQPALLGDIENIDVYMTNKIVADSFGMIIERSKIPAGSKGNNDPFLMCTVKHTDWDNEVSTTIKFVHVFNLSS</sequence>
<dbReference type="OrthoDB" id="2510268at2759"/>
<comment type="caution">
    <text evidence="1">The sequence shown here is derived from an EMBL/GenBank/DDBJ whole genome shotgun (WGS) entry which is preliminary data.</text>
</comment>
<protein>
    <submittedName>
        <fullName evidence="1">Uncharacterized protein</fullName>
    </submittedName>
</protein>
<dbReference type="Proteomes" id="UP000765509">
    <property type="component" value="Unassembled WGS sequence"/>
</dbReference>
<dbReference type="AlphaFoldDB" id="A0A9Q3JQF0"/>
<proteinExistence type="predicted"/>
<name>A0A9Q3JQF0_9BASI</name>
<keyword evidence="2" id="KW-1185">Reference proteome</keyword>
<gene>
    <name evidence="1" type="ORF">O181_106233</name>
</gene>
<dbReference type="EMBL" id="AVOT02079244">
    <property type="protein sequence ID" value="MBW0566518.1"/>
    <property type="molecule type" value="Genomic_DNA"/>
</dbReference>
<evidence type="ECO:0000313" key="1">
    <source>
        <dbReference type="EMBL" id="MBW0566518.1"/>
    </source>
</evidence>
<organism evidence="1 2">
    <name type="scientific">Austropuccinia psidii MF-1</name>
    <dbReference type="NCBI Taxonomy" id="1389203"/>
    <lineage>
        <taxon>Eukaryota</taxon>
        <taxon>Fungi</taxon>
        <taxon>Dikarya</taxon>
        <taxon>Basidiomycota</taxon>
        <taxon>Pucciniomycotina</taxon>
        <taxon>Pucciniomycetes</taxon>
        <taxon>Pucciniales</taxon>
        <taxon>Sphaerophragmiaceae</taxon>
        <taxon>Austropuccinia</taxon>
    </lineage>
</organism>
<reference evidence="1" key="1">
    <citation type="submission" date="2021-03" db="EMBL/GenBank/DDBJ databases">
        <title>Draft genome sequence of rust myrtle Austropuccinia psidii MF-1, a brazilian biotype.</title>
        <authorList>
            <person name="Quecine M.C."/>
            <person name="Pachon D.M.R."/>
            <person name="Bonatelli M.L."/>
            <person name="Correr F.H."/>
            <person name="Franceschini L.M."/>
            <person name="Leite T.F."/>
            <person name="Margarido G.R.A."/>
            <person name="Almeida C.A."/>
            <person name="Ferrarezi J.A."/>
            <person name="Labate C.A."/>
        </authorList>
    </citation>
    <scope>NUCLEOTIDE SEQUENCE</scope>
    <source>
        <strain evidence="1">MF-1</strain>
    </source>
</reference>
<evidence type="ECO:0000313" key="2">
    <source>
        <dbReference type="Proteomes" id="UP000765509"/>
    </source>
</evidence>